<dbReference type="Pfam" id="PF01380">
    <property type="entry name" value="SIS"/>
    <property type="match status" value="1"/>
</dbReference>
<dbReference type="SUPFAM" id="SSF53697">
    <property type="entry name" value="SIS domain"/>
    <property type="match status" value="1"/>
</dbReference>
<dbReference type="InterPro" id="IPR001347">
    <property type="entry name" value="SIS_dom"/>
</dbReference>
<dbReference type="PROSITE" id="PS51464">
    <property type="entry name" value="SIS"/>
    <property type="match status" value="1"/>
</dbReference>
<dbReference type="GO" id="GO:0003700">
    <property type="term" value="F:DNA-binding transcription factor activity"/>
    <property type="evidence" value="ECO:0007669"/>
    <property type="project" value="InterPro"/>
</dbReference>
<dbReference type="InterPro" id="IPR046348">
    <property type="entry name" value="SIS_dom_sf"/>
</dbReference>
<dbReference type="CDD" id="cd05013">
    <property type="entry name" value="SIS_RpiR"/>
    <property type="match status" value="1"/>
</dbReference>
<evidence type="ECO:0000256" key="3">
    <source>
        <dbReference type="ARBA" id="ARBA00023163"/>
    </source>
</evidence>
<dbReference type="GO" id="GO:0097367">
    <property type="term" value="F:carbohydrate derivative binding"/>
    <property type="evidence" value="ECO:0007669"/>
    <property type="project" value="InterPro"/>
</dbReference>
<feature type="domain" description="SIS" evidence="5">
    <location>
        <begin position="127"/>
        <end position="263"/>
    </location>
</feature>
<dbReference type="GO" id="GO:1901135">
    <property type="term" value="P:carbohydrate derivative metabolic process"/>
    <property type="evidence" value="ECO:0007669"/>
    <property type="project" value="InterPro"/>
</dbReference>
<dbReference type="GO" id="GO:0003677">
    <property type="term" value="F:DNA binding"/>
    <property type="evidence" value="ECO:0007669"/>
    <property type="project" value="UniProtKB-KW"/>
</dbReference>
<keyword evidence="3" id="KW-0804">Transcription</keyword>
<gene>
    <name evidence="6" type="ORF">AB3N04_16340</name>
</gene>
<dbReference type="RefSeq" id="WP_368503722.1">
    <property type="nucleotide sequence ID" value="NZ_CP162551.1"/>
</dbReference>
<name>A0AB39BRD8_9BACI</name>
<dbReference type="PROSITE" id="PS51071">
    <property type="entry name" value="HTH_RPIR"/>
    <property type="match status" value="1"/>
</dbReference>
<protein>
    <submittedName>
        <fullName evidence="6">MurR/RpiR family transcriptional regulator</fullName>
    </submittedName>
</protein>
<sequence length="284" mass="32213">MLKSEVYQRMIKKQGEMSKSQKKIAGYLLKHTETGPFLTASKLAKLTDVGEATVVRFAVSMGYSGYPELQRALQSALQMKMTSAEMFAQTMPSITEPTNPLAELVQGDITNLQLTFSQIDQQVFDEAVEEIIKAKRIYILAYRSAVSLGKFLNFYLDLVLQNTELIEQADGMSEHLLDIKEGDLVIAFGFARYTKRTIEALNYVKQKKVKTIVITDHPLSPLVTYGDLNFHTSTEINSFIDSFTAPMCLVNALITAVTRNEHIKVEKRLQELEKLWDTFDIFYN</sequence>
<accession>A0AB39BRD8</accession>
<dbReference type="EMBL" id="CP162551">
    <property type="protein sequence ID" value="XDI36254.1"/>
    <property type="molecule type" value="Genomic_DNA"/>
</dbReference>
<evidence type="ECO:0000256" key="2">
    <source>
        <dbReference type="ARBA" id="ARBA00023125"/>
    </source>
</evidence>
<dbReference type="SUPFAM" id="SSF46689">
    <property type="entry name" value="Homeodomain-like"/>
    <property type="match status" value="1"/>
</dbReference>
<evidence type="ECO:0000259" key="4">
    <source>
        <dbReference type="PROSITE" id="PS51071"/>
    </source>
</evidence>
<dbReference type="PANTHER" id="PTHR30514:SF18">
    <property type="entry name" value="RPIR-FAMILY TRANSCRIPTIONAL REGULATOR"/>
    <property type="match status" value="1"/>
</dbReference>
<feature type="domain" description="HTH rpiR-type" evidence="4">
    <location>
        <begin position="4"/>
        <end position="80"/>
    </location>
</feature>
<keyword evidence="1" id="KW-0805">Transcription regulation</keyword>
<organism evidence="6">
    <name type="scientific">Alkalihalophilus sp. As8PL</name>
    <dbReference type="NCBI Taxonomy" id="3237103"/>
    <lineage>
        <taxon>Bacteria</taxon>
        <taxon>Bacillati</taxon>
        <taxon>Bacillota</taxon>
        <taxon>Bacilli</taxon>
        <taxon>Bacillales</taxon>
        <taxon>Bacillaceae</taxon>
        <taxon>Alkalihalophilus</taxon>
    </lineage>
</organism>
<dbReference type="Gene3D" id="1.10.10.10">
    <property type="entry name" value="Winged helix-like DNA-binding domain superfamily/Winged helix DNA-binding domain"/>
    <property type="match status" value="1"/>
</dbReference>
<proteinExistence type="predicted"/>
<dbReference type="InterPro" id="IPR036388">
    <property type="entry name" value="WH-like_DNA-bd_sf"/>
</dbReference>
<dbReference type="InterPro" id="IPR009057">
    <property type="entry name" value="Homeodomain-like_sf"/>
</dbReference>
<evidence type="ECO:0000256" key="1">
    <source>
        <dbReference type="ARBA" id="ARBA00023015"/>
    </source>
</evidence>
<dbReference type="Pfam" id="PF01418">
    <property type="entry name" value="HTH_6"/>
    <property type="match status" value="1"/>
</dbReference>
<dbReference type="InterPro" id="IPR047640">
    <property type="entry name" value="RpiR-like"/>
</dbReference>
<reference evidence="6" key="1">
    <citation type="submission" date="2024-07" db="EMBL/GenBank/DDBJ databases">
        <title>Identification and characteristics of an arsenic-resistant bacterial isolate, which belongs to a novel species.</title>
        <authorList>
            <person name="Juszczyk A."/>
            <person name="Kowalczyk A."/>
            <person name="Was K."/>
            <person name="Kosowicz W."/>
            <person name="Budzyn A."/>
            <person name="Latowski D."/>
        </authorList>
    </citation>
    <scope>NUCLEOTIDE SEQUENCE</scope>
    <source>
        <strain evidence="6">As8PL</strain>
    </source>
</reference>
<dbReference type="Gene3D" id="3.40.50.10490">
    <property type="entry name" value="Glucose-6-phosphate isomerase like protein, domain 1"/>
    <property type="match status" value="1"/>
</dbReference>
<evidence type="ECO:0000313" key="6">
    <source>
        <dbReference type="EMBL" id="XDI36254.1"/>
    </source>
</evidence>
<evidence type="ECO:0000259" key="5">
    <source>
        <dbReference type="PROSITE" id="PS51464"/>
    </source>
</evidence>
<keyword evidence="2" id="KW-0238">DNA-binding</keyword>
<dbReference type="InterPro" id="IPR000281">
    <property type="entry name" value="HTH_RpiR"/>
</dbReference>
<dbReference type="PANTHER" id="PTHR30514">
    <property type="entry name" value="GLUCOKINASE"/>
    <property type="match status" value="1"/>
</dbReference>
<dbReference type="AlphaFoldDB" id="A0AB39BRD8"/>
<dbReference type="InterPro" id="IPR035472">
    <property type="entry name" value="RpiR-like_SIS"/>
</dbReference>